<dbReference type="InterPro" id="IPR004381">
    <property type="entry name" value="Glycerate_kinase"/>
</dbReference>
<gene>
    <name evidence="1" type="ORF">BLA27_14895</name>
</gene>
<dbReference type="EMBL" id="MOEC01000014">
    <property type="protein sequence ID" value="OIS92725.1"/>
    <property type="molecule type" value="Genomic_DNA"/>
</dbReference>
<proteinExistence type="predicted"/>
<dbReference type="AlphaFoldDB" id="A0A1J6HI93"/>
<evidence type="ECO:0000313" key="1">
    <source>
        <dbReference type="EMBL" id="OIS92725.1"/>
    </source>
</evidence>
<dbReference type="SUPFAM" id="SSF110738">
    <property type="entry name" value="Glycerate kinase I"/>
    <property type="match status" value="1"/>
</dbReference>
<keyword evidence="2" id="KW-1185">Reference proteome</keyword>
<organism evidence="1 2">
    <name type="scientific">Brucella cytisi</name>
    <dbReference type="NCBI Taxonomy" id="407152"/>
    <lineage>
        <taxon>Bacteria</taxon>
        <taxon>Pseudomonadati</taxon>
        <taxon>Pseudomonadota</taxon>
        <taxon>Alphaproteobacteria</taxon>
        <taxon>Hyphomicrobiales</taxon>
        <taxon>Brucellaceae</taxon>
        <taxon>Brucella/Ochrobactrum group</taxon>
        <taxon>Brucella</taxon>
    </lineage>
</organism>
<dbReference type="GO" id="GO:0008887">
    <property type="term" value="F:glycerate kinase activity"/>
    <property type="evidence" value="ECO:0007669"/>
    <property type="project" value="InterPro"/>
</dbReference>
<protein>
    <submittedName>
        <fullName evidence="1">Uncharacterized protein</fullName>
    </submittedName>
</protein>
<accession>A0A1J6HI93</accession>
<dbReference type="Pfam" id="PF02595">
    <property type="entry name" value="Gly_kinase"/>
    <property type="match status" value="1"/>
</dbReference>
<evidence type="ECO:0000313" key="2">
    <source>
        <dbReference type="Proteomes" id="UP000182985"/>
    </source>
</evidence>
<dbReference type="Proteomes" id="UP000182985">
    <property type="component" value="Unassembled WGS sequence"/>
</dbReference>
<dbReference type="InterPro" id="IPR036129">
    <property type="entry name" value="Glycerate_kinase_sf"/>
</dbReference>
<name>A0A1J6HI93_9HYPH</name>
<comment type="caution">
    <text evidence="1">The sequence shown here is derived from an EMBL/GenBank/DDBJ whole genome shotgun (WGS) entry which is preliminary data.</text>
</comment>
<dbReference type="GO" id="GO:0031388">
    <property type="term" value="P:organic acid phosphorylation"/>
    <property type="evidence" value="ECO:0007669"/>
    <property type="project" value="InterPro"/>
</dbReference>
<dbReference type="InterPro" id="IPR018197">
    <property type="entry name" value="Glycerate_kinase_RE-like"/>
</dbReference>
<dbReference type="Gene3D" id="3.40.50.10350">
    <property type="entry name" value="Glycerate kinase, domain 1"/>
    <property type="match status" value="1"/>
</dbReference>
<reference evidence="1 2" key="1">
    <citation type="submission" date="2016-10" db="EMBL/GenBank/DDBJ databases">
        <title>The Draft Genome Sequence of the Potato Rhizosphere Bacteria Ochrobactrum sp. IPA7.2.</title>
        <authorList>
            <person name="Gogoleva N.E."/>
            <person name="Khlopko Y.A."/>
            <person name="Burygin G.L."/>
            <person name="Plotnikov A.O."/>
        </authorList>
    </citation>
    <scope>NUCLEOTIDE SEQUENCE [LARGE SCALE GENOMIC DNA]</scope>
    <source>
        <strain evidence="1 2">IPA7.2</strain>
    </source>
</reference>
<sequence>MQYLDLGSFIKEADLVITAEGSLDGQTPFGKVPAEVASRAKKTGKPVLAHLRMQSTKLPSCWPVRRKMPYA</sequence>